<accession>A0A4R5N773</accession>
<organism evidence="1 2">
    <name type="scientific">Leuconostoc fallax</name>
    <dbReference type="NCBI Taxonomy" id="1251"/>
    <lineage>
        <taxon>Bacteria</taxon>
        <taxon>Bacillati</taxon>
        <taxon>Bacillota</taxon>
        <taxon>Bacilli</taxon>
        <taxon>Lactobacillales</taxon>
        <taxon>Lactobacillaceae</taxon>
        <taxon>Leuconostoc</taxon>
    </lineage>
</organism>
<gene>
    <name evidence="1" type="ORF">C5L23_001457</name>
</gene>
<name>A0A4R5N773_9LACO</name>
<keyword evidence="2" id="KW-1185">Reference proteome</keyword>
<sequence length="135" mass="16159">MDIYQYMAHLKPREKTYAERESSMFYVYVHELVTSELIKRKLITHKAMRFIVEYTTHGNKTRAYLETHPMASKRTANVNANKYYKRFDVYVSQSVTMYLVHKSRLELAWAIKAINKMGVDRYVNQLIQEIWKGKI</sequence>
<evidence type="ECO:0000313" key="2">
    <source>
        <dbReference type="Proteomes" id="UP000295681"/>
    </source>
</evidence>
<dbReference type="STRING" id="907931.GCA_000165675_00070"/>
<reference evidence="1 2" key="1">
    <citation type="journal article" date="2019" name="Appl. Microbiol. Biotechnol.">
        <title>Uncovering carbohydrate metabolism through a genotype-phenotype association study of 56 lactic acid bacteria genomes.</title>
        <authorList>
            <person name="Buron-Moles G."/>
            <person name="Chailyan A."/>
            <person name="Dolejs I."/>
            <person name="Forster J."/>
            <person name="Miks M.H."/>
        </authorList>
    </citation>
    <scope>NUCLEOTIDE SEQUENCE [LARGE SCALE GENOMIC DNA]</scope>
    <source>
        <strain evidence="1 2">ATCC 700006</strain>
    </source>
</reference>
<dbReference type="Proteomes" id="UP000295681">
    <property type="component" value="Unassembled WGS sequence"/>
</dbReference>
<dbReference type="EMBL" id="PUFI01000015">
    <property type="protein sequence ID" value="TDG67658.1"/>
    <property type="molecule type" value="Genomic_DNA"/>
</dbReference>
<protein>
    <submittedName>
        <fullName evidence="1">Uncharacterized protein</fullName>
    </submittedName>
</protein>
<proteinExistence type="predicted"/>
<dbReference type="AlphaFoldDB" id="A0A4R5N773"/>
<evidence type="ECO:0000313" key="1">
    <source>
        <dbReference type="EMBL" id="TDG67658.1"/>
    </source>
</evidence>
<dbReference type="RefSeq" id="WP_010008534.1">
    <property type="nucleotide sequence ID" value="NZ_JAGYGP010000001.1"/>
</dbReference>
<comment type="caution">
    <text evidence="1">The sequence shown here is derived from an EMBL/GenBank/DDBJ whole genome shotgun (WGS) entry which is preliminary data.</text>
</comment>